<dbReference type="GO" id="GO:0016747">
    <property type="term" value="F:acyltransferase activity, transferring groups other than amino-acyl groups"/>
    <property type="evidence" value="ECO:0007669"/>
    <property type="project" value="TreeGrafter"/>
</dbReference>
<reference evidence="2 3" key="1">
    <citation type="journal article" date="2016" name="Sci. Rep.">
        <title>Peltaster fructicola genome reveals evolution from an invasive phytopathogen to an ectophytic parasite.</title>
        <authorList>
            <person name="Xu C."/>
            <person name="Chen H."/>
            <person name="Gleason M.L."/>
            <person name="Xu J.R."/>
            <person name="Liu H."/>
            <person name="Zhang R."/>
            <person name="Sun G."/>
        </authorList>
    </citation>
    <scope>NUCLEOTIDE SEQUENCE [LARGE SCALE GENOMIC DNA]</scope>
    <source>
        <strain evidence="2 3">LNHT1506</strain>
    </source>
</reference>
<proteinExistence type="predicted"/>
<evidence type="ECO:0000313" key="3">
    <source>
        <dbReference type="Proteomes" id="UP000503462"/>
    </source>
</evidence>
<dbReference type="Gene3D" id="3.30.559.10">
    <property type="entry name" value="Chloramphenicol acetyltransferase-like domain"/>
    <property type="match status" value="2"/>
</dbReference>
<accession>A0A6H0Y3D3</accession>
<name>A0A6H0Y3D3_9PEZI</name>
<dbReference type="Proteomes" id="UP000503462">
    <property type="component" value="Chromosome 5"/>
</dbReference>
<dbReference type="OrthoDB" id="1862401at2759"/>
<dbReference type="InterPro" id="IPR050317">
    <property type="entry name" value="Plant_Fungal_Acyltransferase"/>
</dbReference>
<dbReference type="InterPro" id="IPR023213">
    <property type="entry name" value="CAT-like_dom_sf"/>
</dbReference>
<keyword evidence="3" id="KW-1185">Reference proteome</keyword>
<protein>
    <submittedName>
        <fullName evidence="2">Uncharacterized protein</fullName>
    </submittedName>
</protein>
<keyword evidence="1" id="KW-0808">Transferase</keyword>
<dbReference type="Pfam" id="PF02458">
    <property type="entry name" value="Transferase"/>
    <property type="match status" value="1"/>
</dbReference>
<gene>
    <name evidence="2" type="ORF">AMS68_006962</name>
</gene>
<evidence type="ECO:0000313" key="2">
    <source>
        <dbReference type="EMBL" id="QIX01445.1"/>
    </source>
</evidence>
<organism evidence="2 3">
    <name type="scientific">Peltaster fructicola</name>
    <dbReference type="NCBI Taxonomy" id="286661"/>
    <lineage>
        <taxon>Eukaryota</taxon>
        <taxon>Fungi</taxon>
        <taxon>Dikarya</taxon>
        <taxon>Ascomycota</taxon>
        <taxon>Pezizomycotina</taxon>
        <taxon>Dothideomycetes</taxon>
        <taxon>Dothideomycetes incertae sedis</taxon>
        <taxon>Peltaster</taxon>
    </lineage>
</organism>
<dbReference type="EMBL" id="CP051143">
    <property type="protein sequence ID" value="QIX01445.1"/>
    <property type="molecule type" value="Genomic_DNA"/>
</dbReference>
<sequence length="487" mass="55367">MESLTSIYSPESRNCGQKVKLGTIDQIAPRVYITMFVLWGMRPDQTMQETHAFFGECLHRILQEIPQLTTTIQPCNNGRDEVELAYDRTRGCIYTYKDYASTPERRALWPHGSVDELYDRHFPYASCEKHLLLTPVEEYDYPPSLAAQINFIPGGYIFSTMLSHVVGDGTANFLLWQTLAKHMQALSNGERHASGPTSISFCERREVVEPDNDGLHMDEFPNWRYADPEKVHVMPIKPQEEVETIPKAQYAVFYISEERMKALADFISTDEIKISAVEAIGSFLWQQITMARAIDVKKYPEAKLSVTVDTRRCMDEPVLPTNYWGNFSEPNAVARIPTQNLLRTHSDAATRKKQLADTLVDACDRIRNAVIAVDGTAVRRLVGLLNQMPKSNTLTWNVDRWPGPDMLLVCVNFHHYYNLDFGSFAGHPKCGRFMIGDPDGRPDGRVLISPPRPEDGRGLEIALQYDTATIETLQASPDFSEYFVRRC</sequence>
<dbReference type="PANTHER" id="PTHR31642:SF310">
    <property type="entry name" value="FATTY ALCOHOL:CAFFEOYL-COA ACYLTRANSFERASE"/>
    <property type="match status" value="1"/>
</dbReference>
<dbReference type="PANTHER" id="PTHR31642">
    <property type="entry name" value="TRICHOTHECENE 3-O-ACETYLTRANSFERASE"/>
    <property type="match status" value="1"/>
</dbReference>
<evidence type="ECO:0000256" key="1">
    <source>
        <dbReference type="ARBA" id="ARBA00022679"/>
    </source>
</evidence>
<dbReference type="AlphaFoldDB" id="A0A6H0Y3D3"/>